<keyword evidence="3" id="KW-0255">Endonuclease</keyword>
<dbReference type="Pfam" id="PF03372">
    <property type="entry name" value="Exo_endo_phos"/>
    <property type="match status" value="1"/>
</dbReference>
<dbReference type="SUPFAM" id="SSF56219">
    <property type="entry name" value="DNase I-like"/>
    <property type="match status" value="1"/>
</dbReference>
<dbReference type="Proteomes" id="UP000478892">
    <property type="component" value="Unassembled WGS sequence"/>
</dbReference>
<evidence type="ECO:0000256" key="1">
    <source>
        <dbReference type="SAM" id="SignalP"/>
    </source>
</evidence>
<dbReference type="Gene3D" id="3.60.10.10">
    <property type="entry name" value="Endonuclease/exonuclease/phosphatase"/>
    <property type="match status" value="1"/>
</dbReference>
<dbReference type="EMBL" id="WQLV01000002">
    <property type="protein sequence ID" value="MVO15402.1"/>
    <property type="molecule type" value="Genomic_DNA"/>
</dbReference>
<evidence type="ECO:0000313" key="4">
    <source>
        <dbReference type="Proteomes" id="UP000478892"/>
    </source>
</evidence>
<gene>
    <name evidence="3" type="ORF">GO984_06215</name>
</gene>
<keyword evidence="3" id="KW-0269">Exonuclease</keyword>
<name>A0A6L6WI64_9RHOB</name>
<feature type="domain" description="Endonuclease/exonuclease/phosphatase" evidence="2">
    <location>
        <begin position="43"/>
        <end position="324"/>
    </location>
</feature>
<keyword evidence="4" id="KW-1185">Reference proteome</keyword>
<proteinExistence type="predicted"/>
<dbReference type="RefSeq" id="WP_157021671.1">
    <property type="nucleotide sequence ID" value="NZ_WQLV01000002.1"/>
</dbReference>
<dbReference type="GO" id="GO:0004527">
    <property type="term" value="F:exonuclease activity"/>
    <property type="evidence" value="ECO:0007669"/>
    <property type="project" value="UniProtKB-KW"/>
</dbReference>
<evidence type="ECO:0000259" key="2">
    <source>
        <dbReference type="Pfam" id="PF03372"/>
    </source>
</evidence>
<feature type="chain" id="PRO_5027061999" evidence="1">
    <location>
        <begin position="19"/>
        <end position="346"/>
    </location>
</feature>
<keyword evidence="3" id="KW-0540">Nuclease</keyword>
<organism evidence="3 4">
    <name type="scientific">Parasedimentitalea huanghaiensis</name>
    <dbReference type="NCBI Taxonomy" id="2682100"/>
    <lineage>
        <taxon>Bacteria</taxon>
        <taxon>Pseudomonadati</taxon>
        <taxon>Pseudomonadota</taxon>
        <taxon>Alphaproteobacteria</taxon>
        <taxon>Rhodobacterales</taxon>
        <taxon>Paracoccaceae</taxon>
        <taxon>Parasedimentitalea</taxon>
    </lineage>
</organism>
<dbReference type="AlphaFoldDB" id="A0A6L6WI64"/>
<keyword evidence="3" id="KW-0378">Hydrolase</keyword>
<feature type="signal peptide" evidence="1">
    <location>
        <begin position="1"/>
        <end position="18"/>
    </location>
</feature>
<accession>A0A6L6WI64</accession>
<dbReference type="InterPro" id="IPR005135">
    <property type="entry name" value="Endo/exonuclease/phosphatase"/>
</dbReference>
<dbReference type="GO" id="GO:0004519">
    <property type="term" value="F:endonuclease activity"/>
    <property type="evidence" value="ECO:0007669"/>
    <property type="project" value="UniProtKB-KW"/>
</dbReference>
<keyword evidence="1" id="KW-0732">Signal</keyword>
<comment type="caution">
    <text evidence="3">The sequence shown here is derived from an EMBL/GenBank/DDBJ whole genome shotgun (WGS) entry which is preliminary data.</text>
</comment>
<reference evidence="3 4" key="1">
    <citation type="submission" date="2019-12" db="EMBL/GenBank/DDBJ databases">
        <authorList>
            <person name="Zhang Y.-J."/>
        </authorList>
    </citation>
    <scope>NUCLEOTIDE SEQUENCE [LARGE SCALE GENOMIC DNA]</scope>
    <source>
        <strain evidence="3 4">CY05</strain>
    </source>
</reference>
<evidence type="ECO:0000313" key="3">
    <source>
        <dbReference type="EMBL" id="MVO15402.1"/>
    </source>
</evidence>
<dbReference type="InterPro" id="IPR036691">
    <property type="entry name" value="Endo/exonu/phosph_ase_sf"/>
</dbReference>
<sequence length="346" mass="37590">MRWLAALLLLSLTTPSHADTLRIASFNTELSRDGPGLLFRDIERGNDPHISAVVQTIAGAHPDVLALQGIDWDYEGRALNALQSQLQKHGVHYPYLLALQPNSGLASGLDLDGNNQFGEPRDSQGYGTFTGQDGIAVLSRLPIDDALVQDFSSLLWRDLPGALLPQYPDGTPFPSAQAQAVQRLSSTGHWVVPLTLPNGERLNLLTFQAGPPLFDGPEDRNGRRNHDEIRLWQLLLDGDLGPVPGSPFVIAGGANLDPDRGDGRREAIRSLLVEPRLQDPRPSSAEADINTVQWKNAGRMRVDYVLPSADLKVLDAGVVWPPVSGQAGVASSRHHLVWVDIALDQP</sequence>
<protein>
    <submittedName>
        <fullName evidence="3">Endonuclease/exonuclease/phosphatase family protein</fullName>
    </submittedName>
</protein>